<dbReference type="InterPro" id="IPR036397">
    <property type="entry name" value="RNaseH_sf"/>
</dbReference>
<sequence>MELEVICMRIQAGSRLGKNRVIVCSDSQALVLLLQGKNMGPLALQDLIQQIRDMVTNMENITFWKVPRKAVRMPEALAKHGRRERSS</sequence>
<dbReference type="EMBL" id="JAUJYN010000005">
    <property type="protein sequence ID" value="KAK1271624.1"/>
    <property type="molecule type" value="Genomic_DNA"/>
</dbReference>
<keyword evidence="3" id="KW-1185">Reference proteome</keyword>
<name>A0AAV9B6B2_ACOGR</name>
<dbReference type="GO" id="GO:0003676">
    <property type="term" value="F:nucleic acid binding"/>
    <property type="evidence" value="ECO:0007669"/>
    <property type="project" value="InterPro"/>
</dbReference>
<evidence type="ECO:0000259" key="1">
    <source>
        <dbReference type="Pfam" id="PF13456"/>
    </source>
</evidence>
<accession>A0AAV9B6B2</accession>
<dbReference type="GO" id="GO:0004523">
    <property type="term" value="F:RNA-DNA hybrid ribonuclease activity"/>
    <property type="evidence" value="ECO:0007669"/>
    <property type="project" value="InterPro"/>
</dbReference>
<evidence type="ECO:0000313" key="2">
    <source>
        <dbReference type="EMBL" id="KAK1271624.1"/>
    </source>
</evidence>
<gene>
    <name evidence="2" type="ORF">QJS04_geneDACA012952</name>
</gene>
<protein>
    <recommendedName>
        <fullName evidence="1">RNase H type-1 domain-containing protein</fullName>
    </recommendedName>
</protein>
<organism evidence="2 3">
    <name type="scientific">Acorus gramineus</name>
    <name type="common">Dwarf sweet flag</name>
    <dbReference type="NCBI Taxonomy" id="55184"/>
    <lineage>
        <taxon>Eukaryota</taxon>
        <taxon>Viridiplantae</taxon>
        <taxon>Streptophyta</taxon>
        <taxon>Embryophyta</taxon>
        <taxon>Tracheophyta</taxon>
        <taxon>Spermatophyta</taxon>
        <taxon>Magnoliopsida</taxon>
        <taxon>Liliopsida</taxon>
        <taxon>Acoraceae</taxon>
        <taxon>Acorus</taxon>
    </lineage>
</organism>
<proteinExistence type="predicted"/>
<feature type="domain" description="RNase H type-1" evidence="1">
    <location>
        <begin position="10"/>
        <end position="80"/>
    </location>
</feature>
<dbReference type="InterPro" id="IPR002156">
    <property type="entry name" value="RNaseH_domain"/>
</dbReference>
<dbReference type="SUPFAM" id="SSF53098">
    <property type="entry name" value="Ribonuclease H-like"/>
    <property type="match status" value="1"/>
</dbReference>
<comment type="caution">
    <text evidence="2">The sequence shown here is derived from an EMBL/GenBank/DDBJ whole genome shotgun (WGS) entry which is preliminary data.</text>
</comment>
<reference evidence="2" key="2">
    <citation type="submission" date="2023-06" db="EMBL/GenBank/DDBJ databases">
        <authorList>
            <person name="Ma L."/>
            <person name="Liu K.-W."/>
            <person name="Li Z."/>
            <person name="Hsiao Y.-Y."/>
            <person name="Qi Y."/>
            <person name="Fu T."/>
            <person name="Tang G."/>
            <person name="Zhang D."/>
            <person name="Sun W.-H."/>
            <person name="Liu D.-K."/>
            <person name="Li Y."/>
            <person name="Chen G.-Z."/>
            <person name="Liu X.-D."/>
            <person name="Liao X.-Y."/>
            <person name="Jiang Y.-T."/>
            <person name="Yu X."/>
            <person name="Hao Y."/>
            <person name="Huang J."/>
            <person name="Zhao X.-W."/>
            <person name="Ke S."/>
            <person name="Chen Y.-Y."/>
            <person name="Wu W.-L."/>
            <person name="Hsu J.-L."/>
            <person name="Lin Y.-F."/>
            <person name="Huang M.-D."/>
            <person name="Li C.-Y."/>
            <person name="Huang L."/>
            <person name="Wang Z.-W."/>
            <person name="Zhao X."/>
            <person name="Zhong W.-Y."/>
            <person name="Peng D.-H."/>
            <person name="Ahmad S."/>
            <person name="Lan S."/>
            <person name="Zhang J.-S."/>
            <person name="Tsai W.-C."/>
            <person name="Van De Peer Y."/>
            <person name="Liu Z.-J."/>
        </authorList>
    </citation>
    <scope>NUCLEOTIDE SEQUENCE</scope>
    <source>
        <strain evidence="2">SCP</strain>
        <tissue evidence="2">Leaves</tissue>
    </source>
</reference>
<dbReference type="Pfam" id="PF13456">
    <property type="entry name" value="RVT_3"/>
    <property type="match status" value="1"/>
</dbReference>
<dbReference type="AlphaFoldDB" id="A0AAV9B6B2"/>
<reference evidence="2" key="1">
    <citation type="journal article" date="2023" name="Nat. Commun.">
        <title>Diploid and tetraploid genomes of Acorus and the evolution of monocots.</title>
        <authorList>
            <person name="Ma L."/>
            <person name="Liu K.W."/>
            <person name="Li Z."/>
            <person name="Hsiao Y.Y."/>
            <person name="Qi Y."/>
            <person name="Fu T."/>
            <person name="Tang G.D."/>
            <person name="Zhang D."/>
            <person name="Sun W.H."/>
            <person name="Liu D.K."/>
            <person name="Li Y."/>
            <person name="Chen G.Z."/>
            <person name="Liu X.D."/>
            <person name="Liao X.Y."/>
            <person name="Jiang Y.T."/>
            <person name="Yu X."/>
            <person name="Hao Y."/>
            <person name="Huang J."/>
            <person name="Zhao X.W."/>
            <person name="Ke S."/>
            <person name="Chen Y.Y."/>
            <person name="Wu W.L."/>
            <person name="Hsu J.L."/>
            <person name="Lin Y.F."/>
            <person name="Huang M.D."/>
            <person name="Li C.Y."/>
            <person name="Huang L."/>
            <person name="Wang Z.W."/>
            <person name="Zhao X."/>
            <person name="Zhong W.Y."/>
            <person name="Peng D.H."/>
            <person name="Ahmad S."/>
            <person name="Lan S."/>
            <person name="Zhang J.S."/>
            <person name="Tsai W.C."/>
            <person name="Van de Peer Y."/>
            <person name="Liu Z.J."/>
        </authorList>
    </citation>
    <scope>NUCLEOTIDE SEQUENCE</scope>
    <source>
        <strain evidence="2">SCP</strain>
    </source>
</reference>
<dbReference type="Gene3D" id="3.30.420.10">
    <property type="entry name" value="Ribonuclease H-like superfamily/Ribonuclease H"/>
    <property type="match status" value="1"/>
</dbReference>
<evidence type="ECO:0000313" key="3">
    <source>
        <dbReference type="Proteomes" id="UP001179952"/>
    </source>
</evidence>
<dbReference type="InterPro" id="IPR012337">
    <property type="entry name" value="RNaseH-like_sf"/>
</dbReference>
<dbReference type="Proteomes" id="UP001179952">
    <property type="component" value="Unassembled WGS sequence"/>
</dbReference>